<dbReference type="GO" id="GO:0003677">
    <property type="term" value="F:DNA binding"/>
    <property type="evidence" value="ECO:0007669"/>
    <property type="project" value="UniProtKB-KW"/>
</dbReference>
<dbReference type="GO" id="GO:0005829">
    <property type="term" value="C:cytosol"/>
    <property type="evidence" value="ECO:0007669"/>
    <property type="project" value="TreeGrafter"/>
</dbReference>
<dbReference type="InterPro" id="IPR005119">
    <property type="entry name" value="LysR_subst-bd"/>
</dbReference>
<gene>
    <name evidence="6" type="ORF">J2S73_000765</name>
</gene>
<protein>
    <submittedName>
        <fullName evidence="6">LysR family nitrogen assimilation transcriptional regulator</fullName>
    </submittedName>
</protein>
<dbReference type="InterPro" id="IPR036388">
    <property type="entry name" value="WH-like_DNA-bd_sf"/>
</dbReference>
<evidence type="ECO:0000256" key="2">
    <source>
        <dbReference type="ARBA" id="ARBA00023015"/>
    </source>
</evidence>
<dbReference type="SUPFAM" id="SSF46785">
    <property type="entry name" value="Winged helix' DNA-binding domain"/>
    <property type="match status" value="1"/>
</dbReference>
<dbReference type="FunFam" id="1.10.10.10:FF:000001">
    <property type="entry name" value="LysR family transcriptional regulator"/>
    <property type="match status" value="1"/>
</dbReference>
<accession>A0AAE3VLV5</accession>
<dbReference type="Pfam" id="PF03466">
    <property type="entry name" value="LysR_substrate"/>
    <property type="match status" value="1"/>
</dbReference>
<evidence type="ECO:0000256" key="4">
    <source>
        <dbReference type="ARBA" id="ARBA00023163"/>
    </source>
</evidence>
<evidence type="ECO:0000256" key="3">
    <source>
        <dbReference type="ARBA" id="ARBA00023125"/>
    </source>
</evidence>
<dbReference type="PANTHER" id="PTHR30419:SF8">
    <property type="entry name" value="NITROGEN ASSIMILATION TRANSCRIPTIONAL ACTIVATOR-RELATED"/>
    <property type="match status" value="1"/>
</dbReference>
<dbReference type="Pfam" id="PF00126">
    <property type="entry name" value="HTH_1"/>
    <property type="match status" value="1"/>
</dbReference>
<keyword evidence="7" id="KW-1185">Reference proteome</keyword>
<evidence type="ECO:0000259" key="5">
    <source>
        <dbReference type="PROSITE" id="PS50931"/>
    </source>
</evidence>
<organism evidence="6 7">
    <name type="scientific">Amorphus orientalis</name>
    <dbReference type="NCBI Taxonomy" id="649198"/>
    <lineage>
        <taxon>Bacteria</taxon>
        <taxon>Pseudomonadati</taxon>
        <taxon>Pseudomonadota</taxon>
        <taxon>Alphaproteobacteria</taxon>
        <taxon>Hyphomicrobiales</taxon>
        <taxon>Amorphaceae</taxon>
        <taxon>Amorphus</taxon>
    </lineage>
</organism>
<dbReference type="AlphaFoldDB" id="A0AAE3VLV5"/>
<dbReference type="PANTHER" id="PTHR30419">
    <property type="entry name" value="HTH-TYPE TRANSCRIPTIONAL REGULATOR YBHD"/>
    <property type="match status" value="1"/>
</dbReference>
<dbReference type="CDD" id="cd05466">
    <property type="entry name" value="PBP2_LTTR_substrate"/>
    <property type="match status" value="1"/>
</dbReference>
<dbReference type="Proteomes" id="UP001229244">
    <property type="component" value="Unassembled WGS sequence"/>
</dbReference>
<comment type="caution">
    <text evidence="6">The sequence shown here is derived from an EMBL/GenBank/DDBJ whole genome shotgun (WGS) entry which is preliminary data.</text>
</comment>
<comment type="similarity">
    <text evidence="1">Belongs to the LysR transcriptional regulatory family.</text>
</comment>
<dbReference type="Gene3D" id="3.40.190.10">
    <property type="entry name" value="Periplasmic binding protein-like II"/>
    <property type="match status" value="2"/>
</dbReference>
<dbReference type="PROSITE" id="PS50931">
    <property type="entry name" value="HTH_LYSR"/>
    <property type="match status" value="1"/>
</dbReference>
<keyword evidence="4" id="KW-0804">Transcription</keyword>
<dbReference type="InterPro" id="IPR036390">
    <property type="entry name" value="WH_DNA-bd_sf"/>
</dbReference>
<dbReference type="PRINTS" id="PR00039">
    <property type="entry name" value="HTHLYSR"/>
</dbReference>
<evidence type="ECO:0000256" key="1">
    <source>
        <dbReference type="ARBA" id="ARBA00009437"/>
    </source>
</evidence>
<dbReference type="Gene3D" id="1.10.10.10">
    <property type="entry name" value="Winged helix-like DNA-binding domain superfamily/Winged helix DNA-binding domain"/>
    <property type="match status" value="1"/>
</dbReference>
<keyword evidence="2" id="KW-0805">Transcription regulation</keyword>
<name>A0AAE3VLV5_9HYPH</name>
<proteinExistence type="inferred from homology"/>
<evidence type="ECO:0000313" key="7">
    <source>
        <dbReference type="Proteomes" id="UP001229244"/>
    </source>
</evidence>
<dbReference type="EMBL" id="JAUSUL010000001">
    <property type="protein sequence ID" value="MDQ0314328.1"/>
    <property type="molecule type" value="Genomic_DNA"/>
</dbReference>
<dbReference type="InterPro" id="IPR050950">
    <property type="entry name" value="HTH-type_LysR_regulators"/>
</dbReference>
<dbReference type="SUPFAM" id="SSF53850">
    <property type="entry name" value="Periplasmic binding protein-like II"/>
    <property type="match status" value="1"/>
</dbReference>
<dbReference type="RefSeq" id="WP_306884101.1">
    <property type="nucleotide sequence ID" value="NZ_JAUSUL010000001.1"/>
</dbReference>
<reference evidence="6" key="1">
    <citation type="submission" date="2023-07" db="EMBL/GenBank/DDBJ databases">
        <title>Genomic Encyclopedia of Type Strains, Phase IV (KMG-IV): sequencing the most valuable type-strain genomes for metagenomic binning, comparative biology and taxonomic classification.</title>
        <authorList>
            <person name="Goeker M."/>
        </authorList>
    </citation>
    <scope>NUCLEOTIDE SEQUENCE</scope>
    <source>
        <strain evidence="6">DSM 21202</strain>
    </source>
</reference>
<sequence length="315" mass="34182">MDNFPQGLTDLHRFLEIAEQGSLTAAAERLGVSQSALSRSVQSLERAYGSRLLDRGKRGVQLTGPGQRLIGRAQEMIRLHDMTVHELSSFDAEPAGRVQIGLPISTSRIFATPLVARVAARYPKVELAITEDISENMEIGLSKGELDLAILVSPKTRRGKLNTAPIAAEQLRVVMAPGHPLATTEALDWHDLARERMVAHPQGNFMRHWLNRMNARYGLNVTVAAEVNSRTLMVELVKAGIGIALLPGSAVAEEVETGAVTARPLEGMRIVWSLAFHNQRPPSGVVARVEAVMLEQAAEVAARGYWTALAGAGLR</sequence>
<evidence type="ECO:0000313" key="6">
    <source>
        <dbReference type="EMBL" id="MDQ0314328.1"/>
    </source>
</evidence>
<keyword evidence="3" id="KW-0238">DNA-binding</keyword>
<dbReference type="GO" id="GO:0003700">
    <property type="term" value="F:DNA-binding transcription factor activity"/>
    <property type="evidence" value="ECO:0007669"/>
    <property type="project" value="InterPro"/>
</dbReference>
<dbReference type="InterPro" id="IPR000847">
    <property type="entry name" value="LysR_HTH_N"/>
</dbReference>
<feature type="domain" description="HTH lysR-type" evidence="5">
    <location>
        <begin position="1"/>
        <end position="63"/>
    </location>
</feature>